<evidence type="ECO:0000313" key="2">
    <source>
        <dbReference type="EMBL" id="TPW77628.1"/>
    </source>
</evidence>
<evidence type="ECO:0000313" key="3">
    <source>
        <dbReference type="Proteomes" id="UP000316252"/>
    </source>
</evidence>
<dbReference type="Pfam" id="PF01370">
    <property type="entry name" value="Epimerase"/>
    <property type="match status" value="1"/>
</dbReference>
<proteinExistence type="predicted"/>
<accession>A0A506Y979</accession>
<keyword evidence="3" id="KW-1185">Reference proteome</keyword>
<feature type="domain" description="NAD-dependent epimerase/dehydratase" evidence="1">
    <location>
        <begin position="3"/>
        <end position="78"/>
    </location>
</feature>
<dbReference type="GO" id="GO:0005737">
    <property type="term" value="C:cytoplasm"/>
    <property type="evidence" value="ECO:0007669"/>
    <property type="project" value="TreeGrafter"/>
</dbReference>
<protein>
    <submittedName>
        <fullName evidence="2">NAD-dependent epimerase/dehydratase family protein</fullName>
    </submittedName>
</protein>
<dbReference type="InterPro" id="IPR001509">
    <property type="entry name" value="Epimerase_deHydtase"/>
</dbReference>
<name>A0A506Y979_9MICO</name>
<dbReference type="SUPFAM" id="SSF51735">
    <property type="entry name" value="NAD(P)-binding Rossmann-fold domains"/>
    <property type="match status" value="1"/>
</dbReference>
<dbReference type="GO" id="GO:0004029">
    <property type="term" value="F:aldehyde dehydrogenase (NAD+) activity"/>
    <property type="evidence" value="ECO:0007669"/>
    <property type="project" value="TreeGrafter"/>
</dbReference>
<dbReference type="PANTHER" id="PTHR48079">
    <property type="entry name" value="PROTEIN YEEZ"/>
    <property type="match status" value="1"/>
</dbReference>
<dbReference type="OrthoDB" id="9801785at2"/>
<dbReference type="InterPro" id="IPR051783">
    <property type="entry name" value="NAD(P)-dependent_oxidoreduct"/>
</dbReference>
<dbReference type="Gene3D" id="3.40.50.720">
    <property type="entry name" value="NAD(P)-binding Rossmann-like Domain"/>
    <property type="match status" value="1"/>
</dbReference>
<dbReference type="AlphaFoldDB" id="A0A506Y979"/>
<evidence type="ECO:0000259" key="1">
    <source>
        <dbReference type="Pfam" id="PF01370"/>
    </source>
</evidence>
<dbReference type="Proteomes" id="UP000316252">
    <property type="component" value="Unassembled WGS sequence"/>
</dbReference>
<dbReference type="EMBL" id="VHQG01000001">
    <property type="protein sequence ID" value="TPW77628.1"/>
    <property type="molecule type" value="Genomic_DNA"/>
</dbReference>
<dbReference type="PANTHER" id="PTHR48079:SF6">
    <property type="entry name" value="NAD(P)-BINDING DOMAIN-CONTAINING PROTEIN-RELATED"/>
    <property type="match status" value="1"/>
</dbReference>
<comment type="caution">
    <text evidence="2">The sequence shown here is derived from an EMBL/GenBank/DDBJ whole genome shotgun (WGS) entry which is preliminary data.</text>
</comment>
<dbReference type="InterPro" id="IPR036291">
    <property type="entry name" value="NAD(P)-bd_dom_sf"/>
</dbReference>
<organism evidence="2 3">
    <name type="scientific">Schumannella soli</name>
    <dbReference type="NCBI Taxonomy" id="2590779"/>
    <lineage>
        <taxon>Bacteria</taxon>
        <taxon>Bacillati</taxon>
        <taxon>Actinomycetota</taxon>
        <taxon>Actinomycetes</taxon>
        <taxon>Micrococcales</taxon>
        <taxon>Microbacteriaceae</taxon>
        <taxon>Schumannella</taxon>
    </lineage>
</organism>
<reference evidence="2 3" key="1">
    <citation type="submission" date="2019-06" db="EMBL/GenBank/DDBJ databases">
        <authorList>
            <person name="Li F."/>
        </authorList>
    </citation>
    <scope>NUCLEOTIDE SEQUENCE [LARGE SCALE GENOMIC DNA]</scope>
    <source>
        <strain evidence="2 3">10F1D-1</strain>
    </source>
</reference>
<gene>
    <name evidence="2" type="ORF">FJ657_02905</name>
</gene>
<dbReference type="RefSeq" id="WP_141162156.1">
    <property type="nucleotide sequence ID" value="NZ_VHQG01000001.1"/>
</dbReference>
<sequence length="286" mass="29032">MRVLLTGGTGLIGTATLAALLDSGHEVTAIVRSNESAAKVTAHGATAVIGDLSDSTWLATKLREVDGAIHLATDNQGPALDDAVVDAVINGFAGTDKPYVHTGGIWVWGSGADISEDDAQNPPAITAWRAGPEGRILGSDIKATLIAPAVVYGPGGAGIPSLLADGPRDADGALELIGSGDQHWTTVSTGDLAELYVIALERSDGHTTYIGASGENPTVRELGEAIAGPSGAVVAGSDSSARERLGEAFADALLLDQQARGSKARSELGWEPNGRSLVAELTAARG</sequence>